<reference evidence="9 10" key="1">
    <citation type="submission" date="2015-11" db="EMBL/GenBank/DDBJ databases">
        <title>Genomic analysis of 38 Legionella species identifies large and diverse effector repertoires.</title>
        <authorList>
            <person name="Burstein D."/>
            <person name="Amaro F."/>
            <person name="Zusman T."/>
            <person name="Lifshitz Z."/>
            <person name="Cohen O."/>
            <person name="Gilbert J.A."/>
            <person name="Pupko T."/>
            <person name="Shuman H.A."/>
            <person name="Segal G."/>
        </authorList>
    </citation>
    <scope>NUCLEOTIDE SEQUENCE [LARGE SCALE GENOMIC DNA]</scope>
    <source>
        <strain evidence="9 10">ATCC 49751</strain>
    </source>
</reference>
<feature type="active site" description="Charge relay system" evidence="6">
    <location>
        <position position="204"/>
    </location>
</feature>
<dbReference type="PANTHER" id="PTHR30237">
    <property type="entry name" value="MURAMOYLTETRAPEPTIDE CARBOXYPEPTIDASE"/>
    <property type="match status" value="1"/>
</dbReference>
<comment type="caution">
    <text evidence="9">The sequence shown here is derived from an EMBL/GenBank/DDBJ whole genome shotgun (WGS) entry which is preliminary data.</text>
</comment>
<evidence type="ECO:0000259" key="7">
    <source>
        <dbReference type="Pfam" id="PF02016"/>
    </source>
</evidence>
<evidence type="ECO:0000313" key="9">
    <source>
        <dbReference type="EMBL" id="KTD25470.1"/>
    </source>
</evidence>
<evidence type="ECO:0000313" key="10">
    <source>
        <dbReference type="Proteomes" id="UP000054869"/>
    </source>
</evidence>
<comment type="similarity">
    <text evidence="1">Belongs to the peptidase S66 family.</text>
</comment>
<dbReference type="Pfam" id="PF17676">
    <property type="entry name" value="Peptidase_S66C"/>
    <property type="match status" value="1"/>
</dbReference>
<accession>A0A0W0VZY8</accession>
<dbReference type="EMBL" id="LNYI01000004">
    <property type="protein sequence ID" value="KTD25470.1"/>
    <property type="molecule type" value="Genomic_DNA"/>
</dbReference>
<protein>
    <submittedName>
        <fullName evidence="9">LD-carboxypeptidase</fullName>
    </submittedName>
</protein>
<evidence type="ECO:0000256" key="6">
    <source>
        <dbReference type="PIRSR" id="PIRSR028757-1"/>
    </source>
</evidence>
<dbReference type="RefSeq" id="WP_028374306.1">
    <property type="nucleotide sequence ID" value="NZ_CAAAJD010000007.1"/>
</dbReference>
<keyword evidence="10" id="KW-1185">Reference proteome</keyword>
<dbReference type="AlphaFoldDB" id="A0A0W0VZY8"/>
<dbReference type="OrthoDB" id="9807329at2"/>
<feature type="active site" description="Charge relay system" evidence="6">
    <location>
        <position position="272"/>
    </location>
</feature>
<dbReference type="InterPro" id="IPR027461">
    <property type="entry name" value="Carboxypeptidase_A_C_sf"/>
</dbReference>
<dbReference type="Gene3D" id="3.50.30.60">
    <property type="entry name" value="LD-carboxypeptidase A C-terminal domain-like"/>
    <property type="match status" value="1"/>
</dbReference>
<sequence length="299" mass="32678">MRKLPILQSGDTVEIIAPASRCSDQQLTNLRELLCSWGLNCIVDSTIFGEDLLCANHDKARFASFKRALYNPEVKAIICARGGYGSMRLIPELSKMQPPLEPKLFVGMSDITALQLFLQQKWQWPSLHGALAADKFSPESIAAVKAILFGDIEKVVFQGLALNSQAERNDAIDATVIGGNLTLVQASIGTQWQLQGEGRIILLEEVGERAYRIDRMLEHLRQAGVFNGVLAIVFGDFLGGEESDGSSLIEPVLRRFAQSVNLPVVKIDGIGHGYVNFPIPLGTEATIHCGQAVELFCSI</sequence>
<dbReference type="InterPro" id="IPR027478">
    <property type="entry name" value="LdcA_N"/>
</dbReference>
<evidence type="ECO:0000259" key="8">
    <source>
        <dbReference type="Pfam" id="PF17676"/>
    </source>
</evidence>
<evidence type="ECO:0000256" key="3">
    <source>
        <dbReference type="ARBA" id="ARBA00022670"/>
    </source>
</evidence>
<dbReference type="GO" id="GO:0006508">
    <property type="term" value="P:proteolysis"/>
    <property type="evidence" value="ECO:0007669"/>
    <property type="project" value="UniProtKB-KW"/>
</dbReference>
<dbReference type="eggNOG" id="COG1619">
    <property type="taxonomic scope" value="Bacteria"/>
</dbReference>
<evidence type="ECO:0000256" key="1">
    <source>
        <dbReference type="ARBA" id="ARBA00010233"/>
    </source>
</evidence>
<evidence type="ECO:0000256" key="4">
    <source>
        <dbReference type="ARBA" id="ARBA00022801"/>
    </source>
</evidence>
<keyword evidence="5" id="KW-0720">Serine protease</keyword>
<keyword evidence="4" id="KW-0378">Hydrolase</keyword>
<dbReference type="GO" id="GO:0008236">
    <property type="term" value="F:serine-type peptidase activity"/>
    <property type="evidence" value="ECO:0007669"/>
    <property type="project" value="UniProtKB-KW"/>
</dbReference>
<organism evidence="9 10">
    <name type="scientific">Legionella lansingensis</name>
    <dbReference type="NCBI Taxonomy" id="45067"/>
    <lineage>
        <taxon>Bacteria</taxon>
        <taxon>Pseudomonadati</taxon>
        <taxon>Pseudomonadota</taxon>
        <taxon>Gammaproteobacteria</taxon>
        <taxon>Legionellales</taxon>
        <taxon>Legionellaceae</taxon>
        <taxon>Legionella</taxon>
    </lineage>
</organism>
<proteinExistence type="inferred from homology"/>
<keyword evidence="3" id="KW-0645">Protease</keyword>
<dbReference type="Pfam" id="PF02016">
    <property type="entry name" value="Peptidase_S66"/>
    <property type="match status" value="1"/>
</dbReference>
<dbReference type="InterPro" id="IPR040921">
    <property type="entry name" value="Peptidase_S66C"/>
</dbReference>
<dbReference type="PATRIC" id="fig|45067.4.peg.227"/>
<dbReference type="PANTHER" id="PTHR30237:SF2">
    <property type="entry name" value="MUREIN TETRAPEPTIDE CARBOXYPEPTIDASE"/>
    <property type="match status" value="1"/>
</dbReference>
<dbReference type="Proteomes" id="UP000054869">
    <property type="component" value="Unassembled WGS sequence"/>
</dbReference>
<feature type="domain" description="LD-carboxypeptidase N-terminal" evidence="7">
    <location>
        <begin position="13"/>
        <end position="129"/>
    </location>
</feature>
<keyword evidence="2 9" id="KW-0121">Carboxypeptidase</keyword>
<feature type="active site" description="Nucleophile" evidence="6">
    <location>
        <position position="109"/>
    </location>
</feature>
<dbReference type="GO" id="GO:0004180">
    <property type="term" value="F:carboxypeptidase activity"/>
    <property type="evidence" value="ECO:0007669"/>
    <property type="project" value="UniProtKB-KW"/>
</dbReference>
<dbReference type="Gene3D" id="3.40.50.10740">
    <property type="entry name" value="Class I glutamine amidotransferase-like"/>
    <property type="match status" value="1"/>
</dbReference>
<gene>
    <name evidence="9" type="ORF">Llan_0216</name>
</gene>
<dbReference type="STRING" id="45067.Llan_0216"/>
<dbReference type="InterPro" id="IPR040449">
    <property type="entry name" value="Peptidase_S66_N"/>
</dbReference>
<dbReference type="PIRSF" id="PIRSF028757">
    <property type="entry name" value="LD-carboxypeptidase"/>
    <property type="match status" value="1"/>
</dbReference>
<dbReference type="CDD" id="cd07025">
    <property type="entry name" value="Peptidase_S66"/>
    <property type="match status" value="1"/>
</dbReference>
<name>A0A0W0VZY8_9GAMM</name>
<evidence type="ECO:0000256" key="2">
    <source>
        <dbReference type="ARBA" id="ARBA00022645"/>
    </source>
</evidence>
<feature type="domain" description="LD-carboxypeptidase C-terminal" evidence="8">
    <location>
        <begin position="175"/>
        <end position="287"/>
    </location>
</feature>
<dbReference type="InterPro" id="IPR003507">
    <property type="entry name" value="S66_fam"/>
</dbReference>
<dbReference type="InterPro" id="IPR029062">
    <property type="entry name" value="Class_I_gatase-like"/>
</dbReference>
<evidence type="ECO:0000256" key="5">
    <source>
        <dbReference type="ARBA" id="ARBA00022825"/>
    </source>
</evidence>
<dbReference type="SUPFAM" id="SSF52317">
    <property type="entry name" value="Class I glutamine amidotransferase-like"/>
    <property type="match status" value="1"/>
</dbReference>
<dbReference type="SUPFAM" id="SSF141986">
    <property type="entry name" value="LD-carboxypeptidase A C-terminal domain-like"/>
    <property type="match status" value="1"/>
</dbReference>